<dbReference type="GO" id="GO:0016813">
    <property type="term" value="F:hydrolase activity, acting on carbon-nitrogen (but not peptide) bonds, in linear amidines"/>
    <property type="evidence" value="ECO:0007669"/>
    <property type="project" value="InterPro"/>
</dbReference>
<dbReference type="PANTHER" id="PTHR32494">
    <property type="entry name" value="ALLANTOATE DEIMINASE-RELATED"/>
    <property type="match status" value="1"/>
</dbReference>
<evidence type="ECO:0000313" key="6">
    <source>
        <dbReference type="Proteomes" id="UP000252731"/>
    </source>
</evidence>
<dbReference type="Pfam" id="PF07687">
    <property type="entry name" value="M20_dimer"/>
    <property type="match status" value="1"/>
</dbReference>
<comment type="similarity">
    <text evidence="1">Belongs to the peptidase M20 family.</text>
</comment>
<dbReference type="RefSeq" id="WP_113882250.1">
    <property type="nucleotide sequence ID" value="NZ_QNSF01000004.1"/>
</dbReference>
<feature type="binding site" evidence="3">
    <location>
        <position position="90"/>
    </location>
    <ligand>
        <name>Zn(2+)</name>
        <dbReference type="ChEBI" id="CHEBI:29105"/>
        <label>2</label>
    </ligand>
</feature>
<feature type="domain" description="Peptidase M20 dimerisation" evidence="4">
    <location>
        <begin position="212"/>
        <end position="311"/>
    </location>
</feature>
<keyword evidence="3" id="KW-0862">Zinc</keyword>
<dbReference type="InterPro" id="IPR036264">
    <property type="entry name" value="Bact_exopeptidase_dim_dom"/>
</dbReference>
<dbReference type="NCBIfam" id="NF006771">
    <property type="entry name" value="PRK09290.1-5"/>
    <property type="match status" value="1"/>
</dbReference>
<dbReference type="AlphaFoldDB" id="A0A366JZP5"/>
<dbReference type="GO" id="GO:0046872">
    <property type="term" value="F:metal ion binding"/>
    <property type="evidence" value="ECO:0007669"/>
    <property type="project" value="UniProtKB-KW"/>
</dbReference>
<keyword evidence="3" id="KW-0479">Metal-binding</keyword>
<dbReference type="InterPro" id="IPR011650">
    <property type="entry name" value="Peptidase_M20_dimer"/>
</dbReference>
<evidence type="ECO:0000256" key="2">
    <source>
        <dbReference type="ARBA" id="ARBA00022801"/>
    </source>
</evidence>
<reference evidence="5 6" key="1">
    <citation type="submission" date="2018-06" db="EMBL/GenBank/DDBJ databases">
        <title>Freshwater and sediment microbial communities from various areas in North America, analyzing microbe dynamics in response to fracking.</title>
        <authorList>
            <person name="Lamendella R."/>
        </authorList>
    </citation>
    <scope>NUCLEOTIDE SEQUENCE [LARGE SCALE GENOMIC DNA]</scope>
    <source>
        <strain evidence="5 6">14_TX</strain>
    </source>
</reference>
<dbReference type="Pfam" id="PF01546">
    <property type="entry name" value="Peptidase_M20"/>
    <property type="match status" value="1"/>
</dbReference>
<dbReference type="SUPFAM" id="SSF55031">
    <property type="entry name" value="Bacterial exopeptidase dimerisation domain"/>
    <property type="match status" value="1"/>
</dbReference>
<proteinExistence type="inferred from homology"/>
<evidence type="ECO:0000256" key="3">
    <source>
        <dbReference type="PIRSR" id="PIRSR001235-1"/>
    </source>
</evidence>
<sequence>MEINLSRVMNDFENIIGFTSTPGNGCTRFSYSKEDRRVREYLFARMVELGMDIKVDAIGNIRATYGKELNRPSIMIGSHHDTVKNGGKYDGLTGVLAALEIIRVLKEEKAELQQPIELVSFAEEEGSNFGITMLGSKVFAGKYNLEELKAIKNSEGKSVYETAKDFGLEIDQAERDILQRGEIDAMIELHIEQGQILESQQKSIGIVQAIAGMRTYKVTIEGDSNHAGTTPMDLRSDPLAGAAEIISQVRKMAKYDALPSTVATVGKIECRPNIPNVIPQKVEFYVDIRDVEAKGVKIVSGKLAQKVEEVSDEFSLKSTIELVGKSSTVELSSRLIEKIEETAIEKGFDHLKLNSGAVHDTAMLSGLTDIGMIFIPSKGGKSHCPEEYTSEKDIKAGCDLLLNVVRKLACKKTEKQKI</sequence>
<evidence type="ECO:0000256" key="1">
    <source>
        <dbReference type="ARBA" id="ARBA00006153"/>
    </source>
</evidence>
<dbReference type="NCBIfam" id="TIGR01879">
    <property type="entry name" value="hydantase"/>
    <property type="match status" value="1"/>
</dbReference>
<name>A0A366JZP5_CYTFI</name>
<dbReference type="Gene3D" id="3.40.630.10">
    <property type="entry name" value="Zn peptidases"/>
    <property type="match status" value="1"/>
</dbReference>
<dbReference type="Gene3D" id="3.30.70.360">
    <property type="match status" value="1"/>
</dbReference>
<keyword evidence="2" id="KW-0378">Hydrolase</keyword>
<dbReference type="OrthoDB" id="9808195at2"/>
<dbReference type="SUPFAM" id="SSF53187">
    <property type="entry name" value="Zn-dependent exopeptidases"/>
    <property type="match status" value="1"/>
</dbReference>
<accession>A0A366JZP5</accession>
<evidence type="ECO:0000259" key="4">
    <source>
        <dbReference type="Pfam" id="PF07687"/>
    </source>
</evidence>
<feature type="binding site" evidence="3">
    <location>
        <position position="79"/>
    </location>
    <ligand>
        <name>Zn(2+)</name>
        <dbReference type="ChEBI" id="CHEBI:29105"/>
        <label>1</label>
    </ligand>
</feature>
<dbReference type="CDD" id="cd03884">
    <property type="entry name" value="M20_bAS"/>
    <property type="match status" value="1"/>
</dbReference>
<dbReference type="PANTHER" id="PTHR32494:SF5">
    <property type="entry name" value="ALLANTOATE AMIDOHYDROLASE"/>
    <property type="match status" value="1"/>
</dbReference>
<organism evidence="5 6">
    <name type="scientific">Cytobacillus firmus</name>
    <name type="common">Bacillus firmus</name>
    <dbReference type="NCBI Taxonomy" id="1399"/>
    <lineage>
        <taxon>Bacteria</taxon>
        <taxon>Bacillati</taxon>
        <taxon>Bacillota</taxon>
        <taxon>Bacilli</taxon>
        <taxon>Bacillales</taxon>
        <taxon>Bacillaceae</taxon>
        <taxon>Cytobacillus</taxon>
    </lineage>
</organism>
<comment type="caution">
    <text evidence="5">The sequence shown here is derived from an EMBL/GenBank/DDBJ whole genome shotgun (WGS) entry which is preliminary data.</text>
</comment>
<gene>
    <name evidence="5" type="ORF">DFO70_104107</name>
</gene>
<dbReference type="InterPro" id="IPR002933">
    <property type="entry name" value="Peptidase_M20"/>
</dbReference>
<keyword evidence="6" id="KW-1185">Reference proteome</keyword>
<feature type="binding site" evidence="3">
    <location>
        <position position="190"/>
    </location>
    <ligand>
        <name>Zn(2+)</name>
        <dbReference type="ChEBI" id="CHEBI:29105"/>
        <label>1</label>
    </ligand>
</feature>
<protein>
    <submittedName>
        <fullName evidence="5">Allantoate deiminase</fullName>
    </submittedName>
</protein>
<dbReference type="InterPro" id="IPR010158">
    <property type="entry name" value="Amidase_Cbmase"/>
</dbReference>
<comment type="cofactor">
    <cofactor evidence="3">
        <name>Zn(2+)</name>
        <dbReference type="ChEBI" id="CHEBI:29105"/>
    </cofactor>
    <text evidence="3">Binds 2 Zn(2+) ions per subunit.</text>
</comment>
<feature type="binding site" evidence="3">
    <location>
        <position position="90"/>
    </location>
    <ligand>
        <name>Zn(2+)</name>
        <dbReference type="ChEBI" id="CHEBI:29105"/>
        <label>1</label>
    </ligand>
</feature>
<feature type="binding site" evidence="3">
    <location>
        <position position="383"/>
    </location>
    <ligand>
        <name>Zn(2+)</name>
        <dbReference type="ChEBI" id="CHEBI:29105"/>
        <label>2</label>
    </ligand>
</feature>
<feature type="binding site" evidence="3">
    <location>
        <position position="125"/>
    </location>
    <ligand>
        <name>Zn(2+)</name>
        <dbReference type="ChEBI" id="CHEBI:29105"/>
        <label>2</label>
    </ligand>
</feature>
<dbReference type="PIRSF" id="PIRSF001235">
    <property type="entry name" value="Amidase_carbamoylase"/>
    <property type="match status" value="1"/>
</dbReference>
<evidence type="ECO:0000313" key="5">
    <source>
        <dbReference type="EMBL" id="RBP94467.1"/>
    </source>
</evidence>
<dbReference type="Proteomes" id="UP000252731">
    <property type="component" value="Unassembled WGS sequence"/>
</dbReference>
<dbReference type="EMBL" id="QNSF01000004">
    <property type="protein sequence ID" value="RBP94467.1"/>
    <property type="molecule type" value="Genomic_DNA"/>
</dbReference>